<name>A0ACC6P3F8_9BURK</name>
<reference evidence="1" key="1">
    <citation type="submission" date="2023-10" db="EMBL/GenBank/DDBJ databases">
        <title>Amphibacter perezi, gen. nov., sp. nov. a novel taxa of the family Comamonadaceae, class Betaproteobacteria isolated from the skin microbiota of Pelophylax perezi from different populations.</title>
        <authorList>
            <person name="Costa S."/>
            <person name="Proenca D.N."/>
            <person name="Lopes I."/>
            <person name="Morais P.V."/>
        </authorList>
    </citation>
    <scope>NUCLEOTIDE SEQUENCE</scope>
    <source>
        <strain evidence="1">SL12-8</strain>
    </source>
</reference>
<dbReference type="Proteomes" id="UP001364695">
    <property type="component" value="Unassembled WGS sequence"/>
</dbReference>
<accession>A0ACC6P3F8</accession>
<evidence type="ECO:0000313" key="1">
    <source>
        <dbReference type="EMBL" id="MEJ7138766.1"/>
    </source>
</evidence>
<protein>
    <submittedName>
        <fullName evidence="1">FUSC family membrane protein</fullName>
    </submittedName>
</protein>
<keyword evidence="2" id="KW-1185">Reference proteome</keyword>
<proteinExistence type="predicted"/>
<organism evidence="1 2">
    <name type="scientific">Amphibiibacter pelophylacis</name>
    <dbReference type="NCBI Taxonomy" id="1799477"/>
    <lineage>
        <taxon>Bacteria</taxon>
        <taxon>Pseudomonadati</taxon>
        <taxon>Pseudomonadota</taxon>
        <taxon>Betaproteobacteria</taxon>
        <taxon>Burkholderiales</taxon>
        <taxon>Sphaerotilaceae</taxon>
        <taxon>Amphibiibacter</taxon>
    </lineage>
</organism>
<gene>
    <name evidence="1" type="ORF">RV045_10070</name>
</gene>
<dbReference type="EMBL" id="JAWDIE010000015">
    <property type="protein sequence ID" value="MEJ7138766.1"/>
    <property type="molecule type" value="Genomic_DNA"/>
</dbReference>
<sequence length="727" mass="80234">MPPMKTGALPRSYALDWRSFWFSHYFAFGLRRSTGVLLCGWLGWLVLPLEAVVTITFGAMCASFADTPGTWRNKAQDMLVSVLLCSAVSLSVGVSGAIEAGRWLQPLVILAVVFSSGLLLVFGRRTLGLQFTMLLSMTLTLEHHLDMGQALSHAALFVAGSAAYALYSLATAWLHRHRLQEQVLAEALYELAQELRIKAGFYREGNDAEAQFGRLLRQQMVMTERLQTARDLILSQPSSGRQAQAVRLHLRLIDFYEAMLATHTDTPRLADRMGQLPAPARLALPLVYRHLENQLLFLGQELARHHPLQSLWRRLGWTHDAQPEPFPQDAWDTLEQVLGPVPPEGSVDDRLLWHMHWLRVQQMVRRLRPLAQQVQRQASPAPGASSPADATLANAQAFVRHEPWQPALLLSQFHAGSPWLRYAVRLTAATGTAMALAALLPESGHGAWMILTVLVILKPSFSVTHERRRHRLRGTLIGCLLAALTLHLIHSPPVLMVLVFLGATVALSFVQIRYQVTAAAASFQVLILLHLMGGAGSDTAIWARVFDTLAGAAIATVFARLLPSWEYQSLPLQARRLRSASLSLVSHAQALLLDEGTEDGAFRLARKQVLDGIAALNGSLQRMSTEPEHAGVPVSDLQNMAKLSYLMLSHVAALRLSLVRRQRTHFSGPEAELVRATLARISAWLGGASLPAEAPQPPTLAATGSHVLARRLAEWQEDAWQLAQIRP</sequence>
<comment type="caution">
    <text evidence="1">The sequence shown here is derived from an EMBL/GenBank/DDBJ whole genome shotgun (WGS) entry which is preliminary data.</text>
</comment>
<evidence type="ECO:0000313" key="2">
    <source>
        <dbReference type="Proteomes" id="UP001364695"/>
    </source>
</evidence>